<keyword evidence="6" id="KW-1185">Reference proteome</keyword>
<evidence type="ECO:0000256" key="2">
    <source>
        <dbReference type="RuleBase" id="RU004020"/>
    </source>
</evidence>
<evidence type="ECO:0000256" key="1">
    <source>
        <dbReference type="ARBA" id="ARBA00023125"/>
    </source>
</evidence>
<reference evidence="5" key="1">
    <citation type="journal article" date="2021" name="Sci. Rep.">
        <title>Diploid genomic architecture of Nitzschia inconspicua, an elite biomass production diatom.</title>
        <authorList>
            <person name="Oliver A."/>
            <person name="Podell S."/>
            <person name="Pinowska A."/>
            <person name="Traller J.C."/>
            <person name="Smith S.R."/>
            <person name="McClure R."/>
            <person name="Beliaev A."/>
            <person name="Bohutskyi P."/>
            <person name="Hill E.A."/>
            <person name="Rabines A."/>
            <person name="Zheng H."/>
            <person name="Allen L.Z."/>
            <person name="Kuo A."/>
            <person name="Grigoriev I.V."/>
            <person name="Allen A.E."/>
            <person name="Hazlebeck D."/>
            <person name="Allen E.E."/>
        </authorList>
    </citation>
    <scope>NUCLEOTIDE SEQUENCE</scope>
    <source>
        <strain evidence="5">Hildebrandi</strain>
    </source>
</reference>
<evidence type="ECO:0000259" key="4">
    <source>
        <dbReference type="SMART" id="SM00415"/>
    </source>
</evidence>
<dbReference type="FunFam" id="1.10.10.10:FF:000479">
    <property type="entry name" value="Predicted protein"/>
    <property type="match status" value="1"/>
</dbReference>
<evidence type="ECO:0000313" key="6">
    <source>
        <dbReference type="Proteomes" id="UP000693970"/>
    </source>
</evidence>
<dbReference type="OrthoDB" id="424572at2759"/>
<sequence>MMNFINDRLNKERSNSSSNLSVSSSGSGTAVPSFAITLHTLLTDAEALGFDDVICWLPGGQAFKVLDPHRFAREIMPRYFNQTKYKSFQRQCNIYGFQRVHHGPHKGGYTHKLFIQGVPDLCTEIKRETSPVSQQVPSVHNQTHRRGASLDIRAMGPAIDPVELAPPRNHQRHRRVVSWDARAEAEKIKHEPLFLGISKQEPFDWGMIAGAALSDLNPSSPLRDDVRLLSEPLGFIHAHPFAPSCGSDFHPPRQVAPLASTLPSRQELEGPSMASHANSTSRPLARKMEDPFHNTKAQQDDLSFFKDLFSPTDLEVEKELLDTFDVGHEYAPPMMIDFSAPESDFLACESSSSVVDELMDLAGNVSVGVDAPLSIGTLPPVPEPEPLSLPMPESYQEPQPMSAMVSPLASGAVNEHNFPRKLYRLLEDCESNPTYRSIVSWSEDGTSFSVNCKKKFVEYILPNYFDQTQYASFRRQLNMYNFVRQGNTSTYSNPHFIKNRRDLLDLIQRKSVNQSKGN</sequence>
<feature type="domain" description="HSF-type DNA-binding" evidence="4">
    <location>
        <begin position="30"/>
        <end position="128"/>
    </location>
</feature>
<organism evidence="5 6">
    <name type="scientific">Nitzschia inconspicua</name>
    <dbReference type="NCBI Taxonomy" id="303405"/>
    <lineage>
        <taxon>Eukaryota</taxon>
        <taxon>Sar</taxon>
        <taxon>Stramenopiles</taxon>
        <taxon>Ochrophyta</taxon>
        <taxon>Bacillariophyta</taxon>
        <taxon>Bacillariophyceae</taxon>
        <taxon>Bacillariophycidae</taxon>
        <taxon>Bacillariales</taxon>
        <taxon>Bacillariaceae</taxon>
        <taxon>Nitzschia</taxon>
    </lineage>
</organism>
<reference evidence="5" key="2">
    <citation type="submission" date="2021-04" db="EMBL/GenBank/DDBJ databases">
        <authorList>
            <person name="Podell S."/>
        </authorList>
    </citation>
    <scope>NUCLEOTIDE SEQUENCE</scope>
    <source>
        <strain evidence="5">Hildebrandi</strain>
    </source>
</reference>
<protein>
    <submittedName>
        <fullName evidence="5">HSF-type DNA-binding protein</fullName>
    </submittedName>
</protein>
<dbReference type="PANTHER" id="PTHR10015">
    <property type="entry name" value="HEAT SHOCK TRANSCRIPTION FACTOR"/>
    <property type="match status" value="1"/>
</dbReference>
<dbReference type="InterPro" id="IPR000232">
    <property type="entry name" value="HSF_DNA-bd"/>
</dbReference>
<feature type="domain" description="HSF-type DNA-binding" evidence="4">
    <location>
        <begin position="414"/>
        <end position="510"/>
    </location>
</feature>
<proteinExistence type="inferred from homology"/>
<keyword evidence="1 5" id="KW-0238">DNA-binding</keyword>
<dbReference type="Pfam" id="PF00447">
    <property type="entry name" value="HSF_DNA-bind"/>
    <property type="match status" value="2"/>
</dbReference>
<feature type="compositionally biased region" description="Low complexity" evidence="3">
    <location>
        <begin position="15"/>
        <end position="28"/>
    </location>
</feature>
<gene>
    <name evidence="5" type="ORF">IV203_031238</name>
</gene>
<dbReference type="Proteomes" id="UP000693970">
    <property type="component" value="Unassembled WGS sequence"/>
</dbReference>
<dbReference type="SMART" id="SM00415">
    <property type="entry name" value="HSF"/>
    <property type="match status" value="2"/>
</dbReference>
<accession>A0A9K3LTW2</accession>
<dbReference type="AlphaFoldDB" id="A0A9K3LTW2"/>
<dbReference type="EMBL" id="JAGRRH010000006">
    <property type="protein sequence ID" value="KAG7368495.1"/>
    <property type="molecule type" value="Genomic_DNA"/>
</dbReference>
<evidence type="ECO:0000256" key="3">
    <source>
        <dbReference type="SAM" id="MobiDB-lite"/>
    </source>
</evidence>
<dbReference type="GO" id="GO:0003700">
    <property type="term" value="F:DNA-binding transcription factor activity"/>
    <property type="evidence" value="ECO:0007669"/>
    <property type="project" value="InterPro"/>
</dbReference>
<name>A0A9K3LTW2_9STRA</name>
<evidence type="ECO:0000313" key="5">
    <source>
        <dbReference type="EMBL" id="KAG7368495.1"/>
    </source>
</evidence>
<feature type="region of interest" description="Disordered" evidence="3">
    <location>
        <begin position="1"/>
        <end position="28"/>
    </location>
</feature>
<comment type="caution">
    <text evidence="5">The sequence shown here is derived from an EMBL/GenBank/DDBJ whole genome shotgun (WGS) entry which is preliminary data.</text>
</comment>
<dbReference type="GO" id="GO:0043565">
    <property type="term" value="F:sequence-specific DNA binding"/>
    <property type="evidence" value="ECO:0007669"/>
    <property type="project" value="InterPro"/>
</dbReference>
<comment type="similarity">
    <text evidence="2">Belongs to the HSF family.</text>
</comment>
<dbReference type="PANTHER" id="PTHR10015:SF206">
    <property type="entry name" value="HSF-TYPE DNA-BINDING DOMAIN-CONTAINING PROTEIN"/>
    <property type="match status" value="1"/>
</dbReference>